<dbReference type="AlphaFoldDB" id="A0A9P9BTY5"/>
<evidence type="ECO:0000256" key="2">
    <source>
        <dbReference type="ARBA" id="ARBA00023163"/>
    </source>
</evidence>
<dbReference type="PROSITE" id="PS50048">
    <property type="entry name" value="ZN2_CY6_FUNGAL_2"/>
    <property type="match status" value="1"/>
</dbReference>
<evidence type="ECO:0000256" key="1">
    <source>
        <dbReference type="ARBA" id="ARBA00023015"/>
    </source>
</evidence>
<feature type="region of interest" description="Disordered" evidence="4">
    <location>
        <begin position="616"/>
        <end position="663"/>
    </location>
</feature>
<feature type="compositionally biased region" description="Low complexity" evidence="4">
    <location>
        <begin position="56"/>
        <end position="66"/>
    </location>
</feature>
<evidence type="ECO:0000313" key="7">
    <source>
        <dbReference type="Proteomes" id="UP000756346"/>
    </source>
</evidence>
<dbReference type="SMART" id="SM00066">
    <property type="entry name" value="GAL4"/>
    <property type="match status" value="1"/>
</dbReference>
<dbReference type="CDD" id="cd00067">
    <property type="entry name" value="GAL4"/>
    <property type="match status" value="1"/>
</dbReference>
<dbReference type="PANTHER" id="PTHR47840:SF1">
    <property type="entry name" value="ZN(II)2CYS6 TRANSCRIPTION FACTOR (EUROFUNG)"/>
    <property type="match status" value="1"/>
</dbReference>
<dbReference type="PROSITE" id="PS00463">
    <property type="entry name" value="ZN2_CY6_FUNGAL_1"/>
    <property type="match status" value="1"/>
</dbReference>
<dbReference type="Proteomes" id="UP000756346">
    <property type="component" value="Unassembled WGS sequence"/>
</dbReference>
<reference evidence="6" key="1">
    <citation type="journal article" date="2021" name="Nat. Commun.">
        <title>Genetic determinants of endophytism in the Arabidopsis root mycobiome.</title>
        <authorList>
            <person name="Mesny F."/>
            <person name="Miyauchi S."/>
            <person name="Thiergart T."/>
            <person name="Pickel B."/>
            <person name="Atanasova L."/>
            <person name="Karlsson M."/>
            <person name="Huettel B."/>
            <person name="Barry K.W."/>
            <person name="Haridas S."/>
            <person name="Chen C."/>
            <person name="Bauer D."/>
            <person name="Andreopoulos W."/>
            <person name="Pangilinan J."/>
            <person name="LaButti K."/>
            <person name="Riley R."/>
            <person name="Lipzen A."/>
            <person name="Clum A."/>
            <person name="Drula E."/>
            <person name="Henrissat B."/>
            <person name="Kohler A."/>
            <person name="Grigoriev I.V."/>
            <person name="Martin F.M."/>
            <person name="Hacquard S."/>
        </authorList>
    </citation>
    <scope>NUCLEOTIDE SEQUENCE</scope>
    <source>
        <strain evidence="6">MPI-CAGE-CH-0230</strain>
    </source>
</reference>
<keyword evidence="3" id="KW-0539">Nucleus</keyword>
<feature type="domain" description="Zn(2)-C6 fungal-type" evidence="5">
    <location>
        <begin position="7"/>
        <end position="39"/>
    </location>
</feature>
<dbReference type="GO" id="GO:0008270">
    <property type="term" value="F:zinc ion binding"/>
    <property type="evidence" value="ECO:0007669"/>
    <property type="project" value="InterPro"/>
</dbReference>
<keyword evidence="7" id="KW-1185">Reference proteome</keyword>
<comment type="caution">
    <text evidence="6">The sequence shown here is derived from an EMBL/GenBank/DDBJ whole genome shotgun (WGS) entry which is preliminary data.</text>
</comment>
<dbReference type="SUPFAM" id="SSF57701">
    <property type="entry name" value="Zn2/Cys6 DNA-binding domain"/>
    <property type="match status" value="1"/>
</dbReference>
<evidence type="ECO:0000259" key="5">
    <source>
        <dbReference type="PROSITE" id="PS50048"/>
    </source>
</evidence>
<dbReference type="Gene3D" id="4.10.240.10">
    <property type="entry name" value="Zn(2)-C6 fungal-type DNA-binding domain"/>
    <property type="match status" value="1"/>
</dbReference>
<gene>
    <name evidence="6" type="ORF">B0I36DRAFT_237392</name>
</gene>
<dbReference type="InterPro" id="IPR001138">
    <property type="entry name" value="Zn2Cys6_DnaBD"/>
</dbReference>
<dbReference type="GO" id="GO:0000981">
    <property type="term" value="F:DNA-binding transcription factor activity, RNA polymerase II-specific"/>
    <property type="evidence" value="ECO:0007669"/>
    <property type="project" value="InterPro"/>
</dbReference>
<organism evidence="6 7">
    <name type="scientific">Microdochium trichocladiopsis</name>
    <dbReference type="NCBI Taxonomy" id="1682393"/>
    <lineage>
        <taxon>Eukaryota</taxon>
        <taxon>Fungi</taxon>
        <taxon>Dikarya</taxon>
        <taxon>Ascomycota</taxon>
        <taxon>Pezizomycotina</taxon>
        <taxon>Sordariomycetes</taxon>
        <taxon>Xylariomycetidae</taxon>
        <taxon>Xylariales</taxon>
        <taxon>Microdochiaceae</taxon>
        <taxon>Microdochium</taxon>
    </lineage>
</organism>
<evidence type="ECO:0000256" key="4">
    <source>
        <dbReference type="SAM" id="MobiDB-lite"/>
    </source>
</evidence>
<dbReference type="GeneID" id="70179079"/>
<dbReference type="CDD" id="cd12148">
    <property type="entry name" value="fungal_TF_MHR"/>
    <property type="match status" value="1"/>
</dbReference>
<evidence type="ECO:0000313" key="6">
    <source>
        <dbReference type="EMBL" id="KAH7037031.1"/>
    </source>
</evidence>
<accession>A0A9P9BTY5</accession>
<feature type="region of interest" description="Disordered" evidence="4">
    <location>
        <begin position="140"/>
        <end position="159"/>
    </location>
</feature>
<dbReference type="OrthoDB" id="6509908at2759"/>
<name>A0A9P9BTY5_9PEZI</name>
<keyword evidence="2" id="KW-0804">Transcription</keyword>
<protein>
    <recommendedName>
        <fullName evidence="5">Zn(2)-C6 fungal-type domain-containing protein</fullName>
    </recommendedName>
</protein>
<feature type="region of interest" description="Disordered" evidence="4">
    <location>
        <begin position="43"/>
        <end position="66"/>
    </location>
</feature>
<dbReference type="PANTHER" id="PTHR47840">
    <property type="entry name" value="ZN(II)2CYS6 TRANSCRIPTION FACTOR (EUROFUNG)-RELATED"/>
    <property type="match status" value="1"/>
</dbReference>
<keyword evidence="1" id="KW-0805">Transcription regulation</keyword>
<dbReference type="EMBL" id="JAGTJQ010000002">
    <property type="protein sequence ID" value="KAH7037031.1"/>
    <property type="molecule type" value="Genomic_DNA"/>
</dbReference>
<sequence>MRLGTKSCLECRRRKVRCIVAPGASRCRQCVLHRIKCKLSQAPLADTGPSPRDNNGSAGASSLDDSAQSSRLLASVLESLLSDESDKLLPPLQSYALVHSQSQAQSPSVASATARALSGSDGAFATAPLLHYLRDTLLTPAPSDHGGGSSPAVTDSPKQDLVRTRLRSSLVPERNTLQAVFELTQPFWSVWPVATHFPNTVAEACAFVSEELPGCDDGGAAKRLAWLSLCISQLPRDFVERRPATDFALPTADLASRLYEASRELAAAALEESGSLDALEALMVQYKWQLNLGRPRQGWKSIRLALDNALLLGLHRLDASDPANTRGRDIWTGLWRADRQMTLFLGVPHSVPEPFLNLPTVSTVPSQSGSPMDDIMDQAMLICGHIAERNHSPQQAATAYSQTAKITEEVDRLRAMIPAEWWLLTRGDTHGHALGQPFWQAAVIFFYHYINHLVHLPYVLPAKDDRRYQYSRDVALASAEGMLRAFRELPTCHGLPVACDWLDFATFSGAVVLVADLLSQQTRRLASEEERLWGVVADFARDMRAKSRVLDCIVPRQSADLLEHLHAVRHGMYAGPDEYDVVIPYFGRVSIRHPKQQRQLLHGQEQQLQQTLLRRELQQEEQKQQQPSPPQPQLVTQYHTPQQYPPQSHYSDGYSPASSNAAAVSTPIPTVPAVYQPANAYQTAVEFNWNLFRPQQSAGDGSCMELCNDWATQSFLPGPDDWNAVYEFVASEGMGANGNTRQGGF</sequence>
<dbReference type="RefSeq" id="XP_046016152.1">
    <property type="nucleotide sequence ID" value="XM_046149533.1"/>
</dbReference>
<evidence type="ECO:0000256" key="3">
    <source>
        <dbReference type="ARBA" id="ARBA00023242"/>
    </source>
</evidence>
<feature type="compositionally biased region" description="Low complexity" evidence="4">
    <location>
        <begin position="633"/>
        <end position="651"/>
    </location>
</feature>
<dbReference type="InterPro" id="IPR036864">
    <property type="entry name" value="Zn2-C6_fun-type_DNA-bd_sf"/>
</dbReference>
<proteinExistence type="predicted"/>